<dbReference type="EMBL" id="CP017703">
    <property type="protein sequence ID" value="ASS90916.1"/>
    <property type="molecule type" value="Genomic_DNA"/>
</dbReference>
<dbReference type="GO" id="GO:0005886">
    <property type="term" value="C:plasma membrane"/>
    <property type="evidence" value="ECO:0007669"/>
    <property type="project" value="UniProtKB-SubCell"/>
</dbReference>
<evidence type="ECO:0000256" key="1">
    <source>
        <dbReference type="ARBA" id="ARBA00004651"/>
    </source>
</evidence>
<feature type="transmembrane region" description="Helical" evidence="6">
    <location>
        <begin position="265"/>
        <end position="288"/>
    </location>
</feature>
<feature type="transmembrane region" description="Helical" evidence="6">
    <location>
        <begin position="308"/>
        <end position="327"/>
    </location>
</feature>
<evidence type="ECO:0000256" key="6">
    <source>
        <dbReference type="SAM" id="Phobius"/>
    </source>
</evidence>
<comment type="subcellular location">
    <subcellularLocation>
        <location evidence="1">Cell membrane</location>
        <topology evidence="1">Multi-pass membrane protein</topology>
    </subcellularLocation>
</comment>
<evidence type="ECO:0000256" key="5">
    <source>
        <dbReference type="ARBA" id="ARBA00023136"/>
    </source>
</evidence>
<keyword evidence="3 6" id="KW-0812">Transmembrane</keyword>
<evidence type="ECO:0000256" key="3">
    <source>
        <dbReference type="ARBA" id="ARBA00022692"/>
    </source>
</evidence>
<feature type="transmembrane region" description="Helical" evidence="6">
    <location>
        <begin position="21"/>
        <end position="42"/>
    </location>
</feature>
<dbReference type="GO" id="GO:0140359">
    <property type="term" value="F:ABC-type transporter activity"/>
    <property type="evidence" value="ECO:0007669"/>
    <property type="project" value="InterPro"/>
</dbReference>
<evidence type="ECO:0000256" key="4">
    <source>
        <dbReference type="ARBA" id="ARBA00022989"/>
    </source>
</evidence>
<accession>A0A223E6Q7</accession>
<feature type="transmembrane region" description="Helical" evidence="6">
    <location>
        <begin position="185"/>
        <end position="206"/>
    </location>
</feature>
<organism evidence="8 9">
    <name type="scientific">Aeribacillus pallidus</name>
    <dbReference type="NCBI Taxonomy" id="33936"/>
    <lineage>
        <taxon>Bacteria</taxon>
        <taxon>Bacillati</taxon>
        <taxon>Bacillota</taxon>
        <taxon>Bacilli</taxon>
        <taxon>Bacillales</taxon>
        <taxon>Bacillaceae</taxon>
        <taxon>Aeribacillus</taxon>
    </lineage>
</organism>
<dbReference type="PANTHER" id="PTHR30294:SF29">
    <property type="entry name" value="MULTIDRUG ABC TRANSPORTER PERMEASE YBHS-RELATED"/>
    <property type="match status" value="1"/>
</dbReference>
<dbReference type="Proteomes" id="UP000214606">
    <property type="component" value="Chromosome"/>
</dbReference>
<reference evidence="8 9" key="1">
    <citation type="submission" date="2016-10" db="EMBL/GenBank/DDBJ databases">
        <title>The whole genome sequencing and assembly of Aeribacillus pallidus KCTC3564 strain.</title>
        <authorList>
            <person name="Lee Y.-J."/>
            <person name="Park M.-K."/>
            <person name="Yi H."/>
            <person name="Bahn Y.-S."/>
            <person name="Kim J.F."/>
            <person name="Lee D.-W."/>
        </authorList>
    </citation>
    <scope>NUCLEOTIDE SEQUENCE [LARGE SCALE GENOMIC DNA]</scope>
    <source>
        <strain evidence="8 9">KCTC3564</strain>
    </source>
</reference>
<feature type="domain" description="ABC-2 type transporter transmembrane" evidence="7">
    <location>
        <begin position="19"/>
        <end position="382"/>
    </location>
</feature>
<dbReference type="AlphaFoldDB" id="A0A223E6Q7"/>
<sequence>MSNTIKIAKWEIKRNLKNKSFIISLFITPILFLAFFLLGNLANSDEDQSVTTVYVNDKLNILPALQEAVQLHNLPFKLQKTGIEEDKIEDLLKNRENTAYLFIGEQSLTDGVVPVYTSDVISPMFANQIQLLAEPLKALQLEQLGLSKNQLAAISKGIVFEQSTVSEISKTEGGGRETEKILERIVPGAFASIILLSIVFSGMMIFQSASQEKKDKIAEIILSSVTPKDLMQGKIIGYFLLGMLQVVVFFIFIIPIVLWKIDVPIFHYLFVPHLFLFIGIALLGYLLFSSIFVGIGATMADIYTAGNFQGLVILLPFLSFVFVGPVLTDPSGLWAQIGTYLPFTSPAVLILRLSILEEWPWAEIVISLAILIISVWIFMKLAGKIFNVGILMYGKNATPKEIWTWIRQ</sequence>
<evidence type="ECO:0000259" key="7">
    <source>
        <dbReference type="Pfam" id="PF12698"/>
    </source>
</evidence>
<feature type="transmembrane region" description="Helical" evidence="6">
    <location>
        <begin position="333"/>
        <end position="353"/>
    </location>
</feature>
<dbReference type="Pfam" id="PF12698">
    <property type="entry name" value="ABC2_membrane_3"/>
    <property type="match status" value="1"/>
</dbReference>
<proteinExistence type="predicted"/>
<feature type="transmembrane region" description="Helical" evidence="6">
    <location>
        <begin position="360"/>
        <end position="379"/>
    </location>
</feature>
<dbReference type="RefSeq" id="WP_094245612.1">
    <property type="nucleotide sequence ID" value="NZ_CP017703.1"/>
</dbReference>
<gene>
    <name evidence="8" type="ORF">AP3564_12415</name>
</gene>
<dbReference type="KEGG" id="apak:AP3564_12415"/>
<feature type="transmembrane region" description="Helical" evidence="6">
    <location>
        <begin position="235"/>
        <end position="259"/>
    </location>
</feature>
<dbReference type="InterPro" id="IPR051449">
    <property type="entry name" value="ABC-2_transporter_component"/>
</dbReference>
<evidence type="ECO:0000313" key="9">
    <source>
        <dbReference type="Proteomes" id="UP000214606"/>
    </source>
</evidence>
<keyword evidence="5 6" id="KW-0472">Membrane</keyword>
<dbReference type="PANTHER" id="PTHR30294">
    <property type="entry name" value="MEMBRANE COMPONENT OF ABC TRANSPORTER YHHJ-RELATED"/>
    <property type="match status" value="1"/>
</dbReference>
<evidence type="ECO:0000256" key="2">
    <source>
        <dbReference type="ARBA" id="ARBA00022475"/>
    </source>
</evidence>
<dbReference type="InterPro" id="IPR013525">
    <property type="entry name" value="ABC2_TM"/>
</dbReference>
<protein>
    <recommendedName>
        <fullName evidence="7">ABC-2 type transporter transmembrane domain-containing protein</fullName>
    </recommendedName>
</protein>
<keyword evidence="4 6" id="KW-1133">Transmembrane helix</keyword>
<evidence type="ECO:0000313" key="8">
    <source>
        <dbReference type="EMBL" id="ASS90916.1"/>
    </source>
</evidence>
<keyword evidence="2" id="KW-1003">Cell membrane</keyword>
<name>A0A223E6Q7_9BACI</name>